<organism evidence="7">
    <name type="scientific">Xanthomonas oryzae pv. oryzae</name>
    <dbReference type="NCBI Taxonomy" id="64187"/>
    <lineage>
        <taxon>Bacteria</taxon>
        <taxon>Pseudomonadati</taxon>
        <taxon>Pseudomonadota</taxon>
        <taxon>Gammaproteobacteria</taxon>
        <taxon>Lysobacterales</taxon>
        <taxon>Lysobacteraceae</taxon>
        <taxon>Xanthomonas</taxon>
    </lineage>
</organism>
<feature type="region of interest" description="Disordered" evidence="6">
    <location>
        <begin position="26"/>
        <end position="92"/>
    </location>
</feature>
<evidence type="ECO:0000256" key="5">
    <source>
        <dbReference type="ARBA" id="ARBA00022737"/>
    </source>
</evidence>
<evidence type="ECO:0000256" key="3">
    <source>
        <dbReference type="ARBA" id="ARBA00022525"/>
    </source>
</evidence>
<evidence type="ECO:0000256" key="6">
    <source>
        <dbReference type="SAM" id="MobiDB-lite"/>
    </source>
</evidence>
<proteinExistence type="predicted"/>
<evidence type="ECO:0000256" key="2">
    <source>
        <dbReference type="ARBA" id="ARBA00004613"/>
    </source>
</evidence>
<feature type="compositionally biased region" description="Basic residues" evidence="6">
    <location>
        <begin position="155"/>
        <end position="165"/>
    </location>
</feature>
<reference evidence="7" key="2">
    <citation type="journal article" date="2007" name="Plant Pathol.">
        <title>Gene-for-gene relationships between rice and diverse avrBs3/pthA avirulence genes in Xanthomonas oryzae pv. oryzae.</title>
        <authorList>
            <person name="Wu X.M."/>
            <person name="Li Y.R."/>
            <person name="Zou L.F."/>
            <person name="Chen G.Y."/>
        </authorList>
    </citation>
    <scope>NUCLEOTIDE SEQUENCE</scope>
    <source>
        <strain evidence="7">JXOIII</strain>
    </source>
</reference>
<keyword evidence="5" id="KW-0677">Repeat</keyword>
<sequence>MRPGKLCRDHRPLVWRRPCKEVCLMDPIRSRTPSPARELLPGPQPDRVQPTADRGGAPPAGGPLDGLPARRTMSRTRLPSPPAPSPAFSAGSFSDLLRQFDPSLLDTSLLDSMPAVGTPHTAAAPAEWDEAQSGLRAADDPPPTVRVAVTAARPPRAKPAPRRRAAQPSDASPAAQVDLRTLGYSQQQQEKIKPKVRSTVARHHEALVGHGFTHAHIVALSQHPAGVTYQDIIRALPEATHEDIVGVGKQWSGARALEALLTEAGELRGPPLQLDTGQLLKIAKRGGVTAVKAVHAWRNALTGAPLNLTPAQVVAIASHDGGNQALETVQRLLPVLCQDHGLTPDQVVAIASNGGGKQALESIVAQLSRPDPALAALTNDHLVALACLGGRPALDAVKKGLPHAPELIRRVNRRIGERTSHRVADYAQVVRVLEFFQCHSHPAQAFDDAMTQFGMSRHGLVQLFRRVGVTEFEARCGTLPPASQRWDRILQASGMKRAKPSPTSAQTPDQASLHAFADSLERDLDAPSPMHEGDQTRASSRKRSRSDRAVTGPSTQQSFEVRVPEQRDALHLPLSWRVKRPRTRIGGGLPDPGTPMVADLAASSTVMWEQDAAPFAGAADDFPAFNEEELAWLMELLPQSGSVGGTI</sequence>
<protein>
    <submittedName>
        <fullName evidence="7">Avr/pth3</fullName>
    </submittedName>
</protein>
<dbReference type="GO" id="GO:0005576">
    <property type="term" value="C:extracellular region"/>
    <property type="evidence" value="ECO:0007669"/>
    <property type="project" value="UniProtKB-SubCell"/>
</dbReference>
<accession>Q0ZBN3</accession>
<dbReference type="AlphaFoldDB" id="Q0ZBN3"/>
<dbReference type="EMBL" id="DQ640495">
    <property type="protein sequence ID" value="ABG37631.1"/>
    <property type="molecule type" value="Genomic_DNA"/>
</dbReference>
<reference evidence="7" key="1">
    <citation type="submission" date="2006-05" db="EMBL/GenBank/DDBJ databases">
        <authorList>
            <person name="Wu X."/>
            <person name="Li Y."/>
            <person name="Zou L."/>
            <person name="Chen G."/>
        </authorList>
    </citation>
    <scope>NUCLEOTIDE SEQUENCE</scope>
    <source>
        <strain evidence="7">JXOIII</strain>
    </source>
</reference>
<feature type="region of interest" description="Disordered" evidence="6">
    <location>
        <begin position="523"/>
        <end position="564"/>
    </location>
</feature>
<dbReference type="Gene3D" id="6.10.140.500">
    <property type="match status" value="2"/>
</dbReference>
<dbReference type="GO" id="GO:0042025">
    <property type="term" value="C:host cell nucleus"/>
    <property type="evidence" value="ECO:0007669"/>
    <property type="project" value="UniProtKB-SubCell"/>
</dbReference>
<feature type="compositionally biased region" description="Low complexity" evidence="6">
    <location>
        <begin position="166"/>
        <end position="176"/>
    </location>
</feature>
<evidence type="ECO:0000313" key="7">
    <source>
        <dbReference type="EMBL" id="ABG37631.1"/>
    </source>
</evidence>
<comment type="subcellular location">
    <subcellularLocation>
        <location evidence="1">Host nucleus</location>
    </subcellularLocation>
    <subcellularLocation>
        <location evidence="2">Secreted</location>
    </subcellularLocation>
</comment>
<name>Q0ZBN3_XANOO</name>
<feature type="region of interest" description="Disordered" evidence="6">
    <location>
        <begin position="152"/>
        <end position="176"/>
    </location>
</feature>
<dbReference type="Pfam" id="PF03377">
    <property type="entry name" value="TAL_effector"/>
    <property type="match status" value="3"/>
</dbReference>
<feature type="compositionally biased region" description="Basic and acidic residues" evidence="6">
    <location>
        <begin position="523"/>
        <end position="535"/>
    </location>
</feature>
<keyword evidence="3" id="KW-0964">Secreted</keyword>
<evidence type="ECO:0000256" key="4">
    <source>
        <dbReference type="ARBA" id="ARBA00022562"/>
    </source>
</evidence>
<keyword evidence="4" id="KW-1048">Host nucleus</keyword>
<evidence type="ECO:0000256" key="1">
    <source>
        <dbReference type="ARBA" id="ARBA00004147"/>
    </source>
</evidence>
<dbReference type="InterPro" id="IPR005042">
    <property type="entry name" value="TAL_effector_rpt"/>
</dbReference>